<dbReference type="SMART" id="SM00028">
    <property type="entry name" value="TPR"/>
    <property type="match status" value="3"/>
</dbReference>
<protein>
    <submittedName>
        <fullName evidence="1">Uncharacterized protein</fullName>
    </submittedName>
</protein>
<dbReference type="PANTHER" id="PTHR10098">
    <property type="entry name" value="RAPSYN-RELATED"/>
    <property type="match status" value="1"/>
</dbReference>
<dbReference type="Proteomes" id="UP000248857">
    <property type="component" value="Unassembled WGS sequence"/>
</dbReference>
<dbReference type="InterPro" id="IPR019734">
    <property type="entry name" value="TPR_rpt"/>
</dbReference>
<evidence type="ECO:0000313" key="1">
    <source>
        <dbReference type="EMBL" id="PZD72229.1"/>
    </source>
</evidence>
<dbReference type="InterPro" id="IPR011990">
    <property type="entry name" value="TPR-like_helical_dom_sf"/>
</dbReference>
<dbReference type="Gene3D" id="1.25.40.10">
    <property type="entry name" value="Tetratricopeptide repeat domain"/>
    <property type="match status" value="2"/>
</dbReference>
<name>A0A2W1JET4_9CYAN</name>
<gene>
    <name evidence="1" type="ORF">C1752_03816</name>
</gene>
<dbReference type="AlphaFoldDB" id="A0A2W1JET4"/>
<reference evidence="1 2" key="1">
    <citation type="journal article" date="2018" name="Sci. Rep.">
        <title>A novel species of the marine cyanobacterium Acaryochloris with a unique pigment content and lifestyle.</title>
        <authorList>
            <person name="Partensky F."/>
            <person name="Six C."/>
            <person name="Ratin M."/>
            <person name="Garczarek L."/>
            <person name="Vaulot D."/>
            <person name="Probert I."/>
            <person name="Calteau A."/>
            <person name="Gourvil P."/>
            <person name="Marie D."/>
            <person name="Grebert T."/>
            <person name="Bouchier C."/>
            <person name="Le Panse S."/>
            <person name="Gachenot M."/>
            <person name="Rodriguez F."/>
            <person name="Garrido J.L."/>
        </authorList>
    </citation>
    <scope>NUCLEOTIDE SEQUENCE [LARGE SCALE GENOMIC DNA]</scope>
    <source>
        <strain evidence="1 2">RCC1774</strain>
    </source>
</reference>
<proteinExistence type="predicted"/>
<organism evidence="1 2">
    <name type="scientific">Acaryochloris thomasi RCC1774</name>
    <dbReference type="NCBI Taxonomy" id="1764569"/>
    <lineage>
        <taxon>Bacteria</taxon>
        <taxon>Bacillati</taxon>
        <taxon>Cyanobacteriota</taxon>
        <taxon>Cyanophyceae</taxon>
        <taxon>Acaryochloridales</taxon>
        <taxon>Acaryochloridaceae</taxon>
        <taxon>Acaryochloris</taxon>
        <taxon>Acaryochloris thomasi</taxon>
    </lineage>
</organism>
<keyword evidence="2" id="KW-1185">Reference proteome</keyword>
<dbReference type="SUPFAM" id="SSF48452">
    <property type="entry name" value="TPR-like"/>
    <property type="match status" value="1"/>
</dbReference>
<evidence type="ECO:0000313" key="2">
    <source>
        <dbReference type="Proteomes" id="UP000248857"/>
    </source>
</evidence>
<dbReference type="EMBL" id="PQWO01000011">
    <property type="protein sequence ID" value="PZD72229.1"/>
    <property type="molecule type" value="Genomic_DNA"/>
</dbReference>
<sequence length="657" mass="73310">MPQAELSETTVDYPQESFMPHEPYSTLIETLLGRYLSGEFLSKEALQHAFATEWQQLSSQMTVEGELLERCLSEREQELQAQAGQFSKDQVPAKVERSCRGMKMLQKAWEELAVKTQNATIITAATQKIVAAPDKQQALLALLGELDLNRTPIFTNQDIEQLAAALKQSGQNRSLAAAQDLKQVTSGLKKGLAACRRLQSHVTGWIFDAPTREAGFQRGQSPWEFWARKLDATPTQTTNAFFQAEPAQPLARLSLTQTLFKLIAQQQISIQQWAAQASTCQLSDWIELMIVMRFLQRGLVSWFDQQAYDTRVGPKLSISSYLTFASIWSELAVGTRQLAQQQSFSDAYFQITLQILRSFAQQSYFPLYGGVFAAFDGGYLNMTLDYLDVPLKQVEGTHEKARILTLLGYSQRALGRNQQALDFHQQALDVARTAKDRACEIANLNHLSRTHISLKEYAQAIDDSQRALILSREQGDRRGEANSLTNLGFSQVCAAQQLEQADPDRYVISMRYLQQGLEIAEKLNDLQSQALCHSSLGIAHLTLSQPQEAIRALEAGLGAANLSGDSYLKGLNFTNLAEAFHVLEQPASAIHYGCLGMYLLKQIESPDWSQAAGLLTVLKGKVGADAFQDLLQEQRPRIIQEIGVDGYDFIPELLAQY</sequence>
<comment type="caution">
    <text evidence="1">The sequence shown here is derived from an EMBL/GenBank/DDBJ whole genome shotgun (WGS) entry which is preliminary data.</text>
</comment>
<accession>A0A2W1JET4</accession>